<feature type="compositionally biased region" description="Basic and acidic residues" evidence="2">
    <location>
        <begin position="716"/>
        <end position="740"/>
    </location>
</feature>
<feature type="compositionally biased region" description="Acidic residues" evidence="2">
    <location>
        <begin position="295"/>
        <end position="305"/>
    </location>
</feature>
<dbReference type="GO" id="GO:0097446">
    <property type="term" value="P:protein localization to eisosome filament"/>
    <property type="evidence" value="ECO:0007669"/>
    <property type="project" value="EnsemblFungi"/>
</dbReference>
<keyword evidence="1" id="KW-0175">Coiled coil</keyword>
<dbReference type="GO" id="GO:0042149">
    <property type="term" value="P:cellular response to glucose starvation"/>
    <property type="evidence" value="ECO:0007669"/>
    <property type="project" value="EnsemblFungi"/>
</dbReference>
<evidence type="ECO:0000313" key="4">
    <source>
        <dbReference type="Proteomes" id="UP000054886"/>
    </source>
</evidence>
<dbReference type="GO" id="GO:0032126">
    <property type="term" value="C:eisosome"/>
    <property type="evidence" value="ECO:0007669"/>
    <property type="project" value="EnsemblFungi"/>
</dbReference>
<feature type="region of interest" description="Disordered" evidence="2">
    <location>
        <begin position="1"/>
        <end position="30"/>
    </location>
</feature>
<reference evidence="3 4" key="1">
    <citation type="submission" date="2015-10" db="EMBL/GenBank/DDBJ databases">
        <title>Draft genomes sequences of Candida glabrata isolates 1A, 1B, 2A, 2B, 3A and 3B.</title>
        <authorList>
            <person name="Haavelsrud O.E."/>
            <person name="Gaustad P."/>
        </authorList>
    </citation>
    <scope>NUCLEOTIDE SEQUENCE [LARGE SCALE GENOMIC DNA]</scope>
    <source>
        <strain evidence="3">910700640</strain>
    </source>
</reference>
<evidence type="ECO:0000256" key="2">
    <source>
        <dbReference type="SAM" id="MobiDB-lite"/>
    </source>
</evidence>
<accession>A0A0W0C7V1</accession>
<protein>
    <submittedName>
        <fullName evidence="3">Uncharacterized protein</fullName>
    </submittedName>
</protein>
<feature type="compositionally biased region" description="Acidic residues" evidence="2">
    <location>
        <begin position="201"/>
        <end position="222"/>
    </location>
</feature>
<sequence length="817" mass="93688">MSFKSDDPIGRLLQEGSQEKKKSILTRSVEDTGFVSPFRRGLTSASAAASVSASASASRHRRFSNDSSDSDSDSRDAHNAASGGRSDSSRSDSSSDSDNEQKIAVNPFTNKPAYNKNAKQMKFPTVSATSALANQDPKELGFKTLDKSTKRAKDIKFPVYLTENEFRQQTILKELELKEGKLQYLKDSQKIIDLTIRQPDSDEEQQDEQDEQDDTEVEDNVDAENQQAHTKDNDTITDKEDMASQDAPEKEMSPREESLPHPDAAETKIMQHKDIDAPKLQERKPTPDVDVAAEQAEEVAETDGDVDAKEVDAEAGAEAGAEADAEAKAADAVMDSEAQPESQEKMAPSVKDTSSALASEDLESYMTVETPQPYDKVPRIPYTEQPESGKKFSSFFKRNDNAGHPVITDVPVIPDQSQFDFPIATPENPELIAKTEEYGYMSKPIYDKVVCDETNHRRWLKGFKKSEKAKYDDKMEEYNNELEELQKEIDMINESMENLKKETADKIEVSENNLVKKIFERNTLHNEQKNKIFKETENIKNQKIQQKKEILDKHAVVQDEITQLNDRKKEVREEFDKWTTNMTTLGQQLDAKIMKVTQITMKQDETQKEIEKLETQKKEYQAQIDAAKKEHEEGQKVVESYENKEYLPKIHTIDNQISELLNELAIIKQENANEQTELSKITKELEEERRAHEEKLKLEAEERERQEKNLLEKQRLELEEKAEQQKREHEEQVRKMKEQYENELNNVKKQKESLETEKLVEEHNRNENIKKEVLDKQRKQAEAQHAAQTKSIATNAANDMQDNSLYEFKTEEEIMYV</sequence>
<dbReference type="EMBL" id="LLZZ01000182">
    <property type="protein sequence ID" value="KTA95721.1"/>
    <property type="molecule type" value="Genomic_DNA"/>
</dbReference>
<feature type="compositionally biased region" description="Low complexity" evidence="2">
    <location>
        <begin position="45"/>
        <end position="57"/>
    </location>
</feature>
<name>A0A0W0C7V1_CANGB</name>
<feature type="region of interest" description="Disordered" evidence="2">
    <location>
        <begin position="45"/>
        <end position="115"/>
    </location>
</feature>
<feature type="coiled-coil region" evidence="1">
    <location>
        <begin position="464"/>
        <end position="513"/>
    </location>
</feature>
<dbReference type="AlphaFoldDB" id="A0A0W0C7V1"/>
<dbReference type="Proteomes" id="UP000054886">
    <property type="component" value="Unassembled WGS sequence"/>
</dbReference>
<feature type="compositionally biased region" description="Basic and acidic residues" evidence="2">
    <location>
        <begin position="749"/>
        <end position="769"/>
    </location>
</feature>
<dbReference type="VEuPathDB" id="FungiDB:CAGL0I10516g"/>
<feature type="region of interest" description="Disordered" evidence="2">
    <location>
        <begin position="716"/>
        <end position="769"/>
    </location>
</feature>
<feature type="compositionally biased region" description="Low complexity" evidence="2">
    <location>
        <begin position="79"/>
        <end position="96"/>
    </location>
</feature>
<proteinExistence type="predicted"/>
<dbReference type="VEuPathDB" id="FungiDB:GVI51_I10307"/>
<feature type="region of interest" description="Disordered" evidence="2">
    <location>
        <begin position="195"/>
        <end position="396"/>
    </location>
</feature>
<evidence type="ECO:0000256" key="1">
    <source>
        <dbReference type="SAM" id="Coils"/>
    </source>
</evidence>
<dbReference type="VEuPathDB" id="FungiDB:B1J91_I10516g"/>
<evidence type="ECO:0000313" key="3">
    <source>
        <dbReference type="EMBL" id="KTA95721.1"/>
    </source>
</evidence>
<organism evidence="3 4">
    <name type="scientific">Candida glabrata</name>
    <name type="common">Yeast</name>
    <name type="synonym">Torulopsis glabrata</name>
    <dbReference type="NCBI Taxonomy" id="5478"/>
    <lineage>
        <taxon>Eukaryota</taxon>
        <taxon>Fungi</taxon>
        <taxon>Dikarya</taxon>
        <taxon>Ascomycota</taxon>
        <taxon>Saccharomycotina</taxon>
        <taxon>Saccharomycetes</taxon>
        <taxon>Saccharomycetales</taxon>
        <taxon>Saccharomycetaceae</taxon>
        <taxon>Nakaseomyces</taxon>
    </lineage>
</organism>
<feature type="compositionally biased region" description="Basic and acidic residues" evidence="2">
    <location>
        <begin position="229"/>
        <end position="287"/>
    </location>
</feature>
<gene>
    <name evidence="3" type="ORF">AO440_002778</name>
</gene>
<dbReference type="VEuPathDB" id="FungiDB:GWK60_I05951"/>
<comment type="caution">
    <text evidence="3">The sequence shown here is derived from an EMBL/GenBank/DDBJ whole genome shotgun (WGS) entry which is preliminary data.</text>
</comment>